<protein>
    <recommendedName>
        <fullName evidence="2">Acyltransferase 3 domain-containing protein</fullName>
    </recommendedName>
</protein>
<comment type="caution">
    <text evidence="3">The sequence shown here is derived from an EMBL/GenBank/DDBJ whole genome shotgun (WGS) entry which is preliminary data.</text>
</comment>
<feature type="transmembrane region" description="Helical" evidence="1">
    <location>
        <begin position="72"/>
        <end position="91"/>
    </location>
</feature>
<proteinExistence type="predicted"/>
<keyword evidence="1" id="KW-1133">Transmembrane helix</keyword>
<reference evidence="3 4" key="1">
    <citation type="submission" date="2020-07" db="EMBL/GenBank/DDBJ databases">
        <title>A new beta-1,3-glucan-decomposing anaerobic bacterium isolated from anoxic soil subjected to biological soil disinfestation.</title>
        <authorList>
            <person name="Ueki A."/>
            <person name="Tonouchi A."/>
        </authorList>
    </citation>
    <scope>NUCLEOTIDE SEQUENCE [LARGE SCALE GENOMIC DNA]</scope>
    <source>
        <strain evidence="3 4">TW1</strain>
    </source>
</reference>
<accession>A0A6V8SH95</accession>
<feature type="transmembrane region" description="Helical" evidence="1">
    <location>
        <begin position="254"/>
        <end position="273"/>
    </location>
</feature>
<feature type="transmembrane region" description="Helical" evidence="1">
    <location>
        <begin position="285"/>
        <end position="308"/>
    </location>
</feature>
<feature type="transmembrane region" description="Helical" evidence="1">
    <location>
        <begin position="7"/>
        <end position="26"/>
    </location>
</feature>
<dbReference type="RefSeq" id="WP_183275820.1">
    <property type="nucleotide sequence ID" value="NZ_BLZR01000001.1"/>
</dbReference>
<feature type="transmembrane region" description="Helical" evidence="1">
    <location>
        <begin position="103"/>
        <end position="120"/>
    </location>
</feature>
<keyword evidence="4" id="KW-1185">Reference proteome</keyword>
<dbReference type="InterPro" id="IPR052734">
    <property type="entry name" value="Nod_factor_acetyltransferase"/>
</dbReference>
<feature type="transmembrane region" description="Helical" evidence="1">
    <location>
        <begin position="38"/>
        <end position="60"/>
    </location>
</feature>
<dbReference type="EMBL" id="BLZR01000001">
    <property type="protein sequence ID" value="GFP74253.1"/>
    <property type="molecule type" value="Genomic_DNA"/>
</dbReference>
<feature type="transmembrane region" description="Helical" evidence="1">
    <location>
        <begin position="182"/>
        <end position="199"/>
    </location>
</feature>
<evidence type="ECO:0000313" key="3">
    <source>
        <dbReference type="EMBL" id="GFP74253.1"/>
    </source>
</evidence>
<feature type="transmembrane region" description="Helical" evidence="1">
    <location>
        <begin position="149"/>
        <end position="170"/>
    </location>
</feature>
<name>A0A6V8SH95_9CLOT</name>
<evidence type="ECO:0000256" key="1">
    <source>
        <dbReference type="SAM" id="Phobius"/>
    </source>
</evidence>
<feature type="transmembrane region" description="Helical" evidence="1">
    <location>
        <begin position="219"/>
        <end position="242"/>
    </location>
</feature>
<organism evidence="3 4">
    <name type="scientific">Clostridium fungisolvens</name>
    <dbReference type="NCBI Taxonomy" id="1604897"/>
    <lineage>
        <taxon>Bacteria</taxon>
        <taxon>Bacillati</taxon>
        <taxon>Bacillota</taxon>
        <taxon>Clostridia</taxon>
        <taxon>Eubacteriales</taxon>
        <taxon>Clostridiaceae</taxon>
        <taxon>Clostridium</taxon>
    </lineage>
</organism>
<dbReference type="Proteomes" id="UP000580568">
    <property type="component" value="Unassembled WGS sequence"/>
</dbReference>
<keyword evidence="1" id="KW-0812">Transmembrane</keyword>
<evidence type="ECO:0000313" key="4">
    <source>
        <dbReference type="Proteomes" id="UP000580568"/>
    </source>
</evidence>
<dbReference type="Pfam" id="PF01757">
    <property type="entry name" value="Acyl_transf_3"/>
    <property type="match status" value="1"/>
</dbReference>
<dbReference type="PANTHER" id="PTHR37312:SF1">
    <property type="entry name" value="MEMBRANE-BOUND ACYLTRANSFERASE YKRP-RELATED"/>
    <property type="match status" value="1"/>
</dbReference>
<gene>
    <name evidence="3" type="ORF">bsdtw1_00298</name>
</gene>
<dbReference type="InterPro" id="IPR002656">
    <property type="entry name" value="Acyl_transf_3_dom"/>
</dbReference>
<feature type="domain" description="Acyltransferase 3" evidence="2">
    <location>
        <begin position="6"/>
        <end position="307"/>
    </location>
</feature>
<feature type="transmembrane region" description="Helical" evidence="1">
    <location>
        <begin position="127"/>
        <end position="143"/>
    </location>
</feature>
<evidence type="ECO:0000259" key="2">
    <source>
        <dbReference type="Pfam" id="PF01757"/>
    </source>
</evidence>
<dbReference type="GO" id="GO:0016747">
    <property type="term" value="F:acyltransferase activity, transferring groups other than amino-acyl groups"/>
    <property type="evidence" value="ECO:0007669"/>
    <property type="project" value="InterPro"/>
</dbReference>
<sequence>MEDKRNYYFDNAKALLIFLVVLTHIIEPVLDIKFKLKTFYIITYTFHMPLFIFLSGYFAKKSSRSTKSKAKKMFLLFVVIQFFYSLFYIFIMHSKIAKMTWIYPNWTLWYLQALVVWYIISDYFNGFYKWFIGSIIIALLAGFDENIYTFISTSRILVFLPFFVLGYYFNERYIEVIKKNRIYLSILGAIIGFFVYRYNNRIDVQWLYGFEPYVQISSNLMVGMLIRLSVLVIAIIFSLIVLGWVPRKRNMFSFLGKYTLIVYLSHSLIIQAFMRFDLYNRDTNIQLLITSILILICVYSTVFIYLFYEKFKIKLVK</sequence>
<dbReference type="PANTHER" id="PTHR37312">
    <property type="entry name" value="MEMBRANE-BOUND ACYLTRANSFERASE YKRP-RELATED"/>
    <property type="match status" value="1"/>
</dbReference>
<keyword evidence="1" id="KW-0472">Membrane</keyword>
<dbReference type="AlphaFoldDB" id="A0A6V8SH95"/>